<protein>
    <submittedName>
        <fullName evidence="2">Uncharacterized protein</fullName>
    </submittedName>
</protein>
<feature type="transmembrane region" description="Helical" evidence="1">
    <location>
        <begin position="46"/>
        <end position="64"/>
    </location>
</feature>
<keyword evidence="1" id="KW-0812">Transmembrane</keyword>
<name>A0A1F6GLR0_9PROT</name>
<evidence type="ECO:0000313" key="3">
    <source>
        <dbReference type="Proteomes" id="UP000177583"/>
    </source>
</evidence>
<feature type="transmembrane region" description="Helical" evidence="1">
    <location>
        <begin position="76"/>
        <end position="92"/>
    </location>
</feature>
<dbReference type="EMBL" id="MFNF01000061">
    <property type="protein sequence ID" value="OGG99056.1"/>
    <property type="molecule type" value="Genomic_DNA"/>
</dbReference>
<proteinExistence type="predicted"/>
<reference evidence="2 3" key="1">
    <citation type="journal article" date="2016" name="Nat. Commun.">
        <title>Thousands of microbial genomes shed light on interconnected biogeochemical processes in an aquifer system.</title>
        <authorList>
            <person name="Anantharaman K."/>
            <person name="Brown C.T."/>
            <person name="Hug L.A."/>
            <person name="Sharon I."/>
            <person name="Castelle C.J."/>
            <person name="Probst A.J."/>
            <person name="Thomas B.C."/>
            <person name="Singh A."/>
            <person name="Wilkins M.J."/>
            <person name="Karaoz U."/>
            <person name="Brodie E.L."/>
            <person name="Williams K.H."/>
            <person name="Hubbard S.S."/>
            <person name="Banfield J.F."/>
        </authorList>
    </citation>
    <scope>NUCLEOTIDE SEQUENCE [LARGE SCALE GENOMIC DNA]</scope>
</reference>
<organism evidence="2 3">
    <name type="scientific">Candidatus Lambdaproteobacteria bacterium RIFOXYD2_FULL_56_26</name>
    <dbReference type="NCBI Taxonomy" id="1817773"/>
    <lineage>
        <taxon>Bacteria</taxon>
        <taxon>Pseudomonadati</taxon>
        <taxon>Pseudomonadota</taxon>
        <taxon>Candidatus Lambdaproteobacteria</taxon>
    </lineage>
</organism>
<keyword evidence="1" id="KW-1133">Transmembrane helix</keyword>
<comment type="caution">
    <text evidence="2">The sequence shown here is derived from an EMBL/GenBank/DDBJ whole genome shotgun (WGS) entry which is preliminary data.</text>
</comment>
<dbReference type="AlphaFoldDB" id="A0A1F6GLR0"/>
<dbReference type="Proteomes" id="UP000177583">
    <property type="component" value="Unassembled WGS sequence"/>
</dbReference>
<evidence type="ECO:0000256" key="1">
    <source>
        <dbReference type="SAM" id="Phobius"/>
    </source>
</evidence>
<evidence type="ECO:0000313" key="2">
    <source>
        <dbReference type="EMBL" id="OGG99056.1"/>
    </source>
</evidence>
<sequence>MLLPVRLAEGVRVKAVLAVLAVMVLLIATQVENPSLESCTEPEQVVVVPVVMVVLSIASLKVTVRVELTATEVAELAGLVLLSVGAVASLVVKPTDWV</sequence>
<accession>A0A1F6GLR0</accession>
<gene>
    <name evidence="2" type="ORF">A2557_09845</name>
</gene>
<keyword evidence="1" id="KW-0472">Membrane</keyword>